<evidence type="ECO:0000313" key="5">
    <source>
        <dbReference type="Proteomes" id="UP001589795"/>
    </source>
</evidence>
<feature type="domain" description="HTH tetR-type" evidence="3">
    <location>
        <begin position="12"/>
        <end position="72"/>
    </location>
</feature>
<evidence type="ECO:0000313" key="4">
    <source>
        <dbReference type="EMBL" id="MFC0198843.1"/>
    </source>
</evidence>
<keyword evidence="1 2" id="KW-0238">DNA-binding</keyword>
<sequence>MSEHNIAASGWRGSRDGWLEAGYQALIDGGVDAVKIMPLARQLNLSRTSFYWFFDDREALLAALLDGWAARTTEPLVAATRQYAETQAEAMLNVIGCFLSVDTFDSRLEFAIRSWALQDQDVAKKVGAADETRLAALSAMMRKWGHEQVAADVRARTVYLVQIGYISMQSSEDLRTRLDRIPTYVEIYTGTRPEPREIARFSARFQDQLTT</sequence>
<protein>
    <submittedName>
        <fullName evidence="4">TetR/AcrR family transcriptional regulator</fullName>
    </submittedName>
</protein>
<name>A0ABV6CDP2_9RHOB</name>
<dbReference type="InterPro" id="IPR009057">
    <property type="entry name" value="Homeodomain-like_sf"/>
</dbReference>
<comment type="caution">
    <text evidence="4">The sequence shown here is derived from an EMBL/GenBank/DDBJ whole genome shotgun (WGS) entry which is preliminary data.</text>
</comment>
<dbReference type="EMBL" id="JBHLWQ010000004">
    <property type="protein sequence ID" value="MFC0198843.1"/>
    <property type="molecule type" value="Genomic_DNA"/>
</dbReference>
<dbReference type="PROSITE" id="PS50977">
    <property type="entry name" value="HTH_TETR_2"/>
    <property type="match status" value="1"/>
</dbReference>
<evidence type="ECO:0000256" key="2">
    <source>
        <dbReference type="PROSITE-ProRule" id="PRU00335"/>
    </source>
</evidence>
<keyword evidence="5" id="KW-1185">Reference proteome</keyword>
<evidence type="ECO:0000259" key="3">
    <source>
        <dbReference type="PROSITE" id="PS50977"/>
    </source>
</evidence>
<gene>
    <name evidence="4" type="ORF">ACFFIZ_00350</name>
</gene>
<dbReference type="Gene3D" id="1.10.357.10">
    <property type="entry name" value="Tetracycline Repressor, domain 2"/>
    <property type="match status" value="1"/>
</dbReference>
<organism evidence="4 5">
    <name type="scientific">Paracoccus rhizosphaerae</name>
    <dbReference type="NCBI Taxonomy" id="1133347"/>
    <lineage>
        <taxon>Bacteria</taxon>
        <taxon>Pseudomonadati</taxon>
        <taxon>Pseudomonadota</taxon>
        <taxon>Alphaproteobacteria</taxon>
        <taxon>Rhodobacterales</taxon>
        <taxon>Paracoccaceae</taxon>
        <taxon>Paracoccus</taxon>
    </lineage>
</organism>
<dbReference type="InterPro" id="IPR001647">
    <property type="entry name" value="HTH_TetR"/>
</dbReference>
<dbReference type="RefSeq" id="WP_265507341.1">
    <property type="nucleotide sequence ID" value="NZ_JAOTBE010000029.1"/>
</dbReference>
<dbReference type="Pfam" id="PF00440">
    <property type="entry name" value="TetR_N"/>
    <property type="match status" value="1"/>
</dbReference>
<reference evidence="4 5" key="1">
    <citation type="submission" date="2024-09" db="EMBL/GenBank/DDBJ databases">
        <authorList>
            <person name="Sun Q."/>
            <person name="Mori K."/>
        </authorList>
    </citation>
    <scope>NUCLEOTIDE SEQUENCE [LARGE SCALE GENOMIC DNA]</scope>
    <source>
        <strain evidence="4 5">CCM 7904</strain>
    </source>
</reference>
<accession>A0ABV6CDP2</accession>
<feature type="DNA-binding region" description="H-T-H motif" evidence="2">
    <location>
        <begin position="35"/>
        <end position="54"/>
    </location>
</feature>
<dbReference type="Proteomes" id="UP001589795">
    <property type="component" value="Unassembled WGS sequence"/>
</dbReference>
<evidence type="ECO:0000256" key="1">
    <source>
        <dbReference type="ARBA" id="ARBA00023125"/>
    </source>
</evidence>
<dbReference type="SUPFAM" id="SSF46689">
    <property type="entry name" value="Homeodomain-like"/>
    <property type="match status" value="1"/>
</dbReference>
<proteinExistence type="predicted"/>